<gene>
    <name evidence="11" type="ORF">ISU02_05580</name>
</gene>
<keyword evidence="8" id="KW-0597">Phosphoprotein</keyword>
<dbReference type="EMBL" id="JADKNH010000003">
    <property type="protein sequence ID" value="MBF4692577.1"/>
    <property type="molecule type" value="Genomic_DNA"/>
</dbReference>
<evidence type="ECO:0000256" key="7">
    <source>
        <dbReference type="ARBA" id="ARBA00024867"/>
    </source>
</evidence>
<feature type="modified residue" description="4-aspartylphosphate" evidence="8">
    <location>
        <position position="53"/>
    </location>
</feature>
<dbReference type="InterPro" id="IPR025943">
    <property type="entry name" value="Sigma_54_int_dom_ATP-bd_2"/>
</dbReference>
<comment type="function">
    <text evidence="7">May play the central regulatory role in sporulation. It may be an element of the effector pathway responsible for the activation of sporulation genes in response to nutritional stress. Spo0A may act in concert with spo0H (a sigma factor) to control the expression of some genes that are critical to the sporulation process.</text>
</comment>
<name>A0ABR9ZQ52_9FIRM</name>
<accession>A0ABR9ZQ52</accession>
<evidence type="ECO:0000256" key="6">
    <source>
        <dbReference type="ARBA" id="ARBA00023163"/>
    </source>
</evidence>
<dbReference type="CDD" id="cd00009">
    <property type="entry name" value="AAA"/>
    <property type="match status" value="1"/>
</dbReference>
<keyword evidence="12" id="KW-1185">Reference proteome</keyword>
<organism evidence="11 12">
    <name type="scientific">Fusibacter ferrireducens</name>
    <dbReference type="NCBI Taxonomy" id="2785058"/>
    <lineage>
        <taxon>Bacteria</taxon>
        <taxon>Bacillati</taxon>
        <taxon>Bacillota</taxon>
        <taxon>Clostridia</taxon>
        <taxon>Eubacteriales</taxon>
        <taxon>Eubacteriales Family XII. Incertae Sedis</taxon>
        <taxon>Fusibacter</taxon>
    </lineage>
</organism>
<dbReference type="InterPro" id="IPR002078">
    <property type="entry name" value="Sigma_54_int"/>
</dbReference>
<dbReference type="SUPFAM" id="SSF52540">
    <property type="entry name" value="P-loop containing nucleoside triphosphate hydrolases"/>
    <property type="match status" value="1"/>
</dbReference>
<evidence type="ECO:0000256" key="1">
    <source>
        <dbReference type="ARBA" id="ARBA00018672"/>
    </source>
</evidence>
<evidence type="ECO:0000256" key="2">
    <source>
        <dbReference type="ARBA" id="ARBA00022741"/>
    </source>
</evidence>
<keyword evidence="4" id="KW-0805">Transcription regulation</keyword>
<comment type="caution">
    <text evidence="11">The sequence shown here is derived from an EMBL/GenBank/DDBJ whole genome shotgun (WGS) entry which is preliminary data.</text>
</comment>
<dbReference type="Pfam" id="PF25601">
    <property type="entry name" value="AAA_lid_14"/>
    <property type="match status" value="1"/>
</dbReference>
<evidence type="ECO:0000256" key="3">
    <source>
        <dbReference type="ARBA" id="ARBA00022840"/>
    </source>
</evidence>
<dbReference type="PROSITE" id="PS00688">
    <property type="entry name" value="SIGMA54_INTERACT_3"/>
    <property type="match status" value="1"/>
</dbReference>
<evidence type="ECO:0000313" key="11">
    <source>
        <dbReference type="EMBL" id="MBF4692577.1"/>
    </source>
</evidence>
<dbReference type="PROSITE" id="PS00676">
    <property type="entry name" value="SIGMA54_INTERACT_2"/>
    <property type="match status" value="1"/>
</dbReference>
<evidence type="ECO:0000259" key="9">
    <source>
        <dbReference type="PROSITE" id="PS50045"/>
    </source>
</evidence>
<dbReference type="InterPro" id="IPR058031">
    <property type="entry name" value="AAA_lid_NorR"/>
</dbReference>
<dbReference type="InterPro" id="IPR009057">
    <property type="entry name" value="Homeodomain-like_sf"/>
</dbReference>
<dbReference type="SMART" id="SM00382">
    <property type="entry name" value="AAA"/>
    <property type="match status" value="1"/>
</dbReference>
<dbReference type="InterPro" id="IPR003593">
    <property type="entry name" value="AAA+_ATPase"/>
</dbReference>
<dbReference type="Gene3D" id="3.40.50.2300">
    <property type="match status" value="1"/>
</dbReference>
<proteinExistence type="predicted"/>
<evidence type="ECO:0000259" key="10">
    <source>
        <dbReference type="PROSITE" id="PS50110"/>
    </source>
</evidence>
<feature type="domain" description="Sigma-54 factor interaction" evidence="9">
    <location>
        <begin position="141"/>
        <end position="371"/>
    </location>
</feature>
<evidence type="ECO:0000256" key="4">
    <source>
        <dbReference type="ARBA" id="ARBA00023015"/>
    </source>
</evidence>
<dbReference type="Pfam" id="PF02954">
    <property type="entry name" value="HTH_8"/>
    <property type="match status" value="1"/>
</dbReference>
<dbReference type="Pfam" id="PF00072">
    <property type="entry name" value="Response_reg"/>
    <property type="match status" value="1"/>
</dbReference>
<evidence type="ECO:0000256" key="8">
    <source>
        <dbReference type="PROSITE-ProRule" id="PRU00169"/>
    </source>
</evidence>
<dbReference type="Gene3D" id="1.10.8.60">
    <property type="match status" value="1"/>
</dbReference>
<dbReference type="SUPFAM" id="SSF46689">
    <property type="entry name" value="Homeodomain-like"/>
    <property type="match status" value="1"/>
</dbReference>
<dbReference type="Gene3D" id="3.40.50.300">
    <property type="entry name" value="P-loop containing nucleotide triphosphate hydrolases"/>
    <property type="match status" value="1"/>
</dbReference>
<dbReference type="Gene3D" id="1.10.10.60">
    <property type="entry name" value="Homeodomain-like"/>
    <property type="match status" value="1"/>
</dbReference>
<dbReference type="InterPro" id="IPR002197">
    <property type="entry name" value="HTH_Fis"/>
</dbReference>
<dbReference type="RefSeq" id="WP_194700819.1">
    <property type="nucleotide sequence ID" value="NZ_JADKNH010000003.1"/>
</dbReference>
<dbReference type="PROSITE" id="PS50045">
    <property type="entry name" value="SIGMA54_INTERACT_4"/>
    <property type="match status" value="1"/>
</dbReference>
<reference evidence="11 12" key="1">
    <citation type="submission" date="2020-11" db="EMBL/GenBank/DDBJ databases">
        <title>Fusibacter basophilias sp. nov.</title>
        <authorList>
            <person name="Qiu D."/>
        </authorList>
    </citation>
    <scope>NUCLEOTIDE SEQUENCE [LARGE SCALE GENOMIC DNA]</scope>
    <source>
        <strain evidence="11 12">Q10-2</strain>
    </source>
</reference>
<feature type="domain" description="Response regulatory" evidence="10">
    <location>
        <begin position="4"/>
        <end position="118"/>
    </location>
</feature>
<dbReference type="Proteomes" id="UP000614200">
    <property type="component" value="Unassembled WGS sequence"/>
</dbReference>
<sequence length="466" mass="52983">MNTKILIIDDEEIMRLTLREGLSDLGYDIETAASGGEAIQKLKQFEPDVILLDMRLGSESGLEIAKKIKMTDEYVEIIIMTAYADINTAIEAIKLGATDYIKKPLDLDEIQVNISRAIASQSLKKKLKLYEEKEMKSENTFISADPIMEDIKKRMSILAENDSVTALIGGETGTGKEVVANYIHKNGSRKDFLMLSVNCAAIPKQLLESELFGFEKNAFSGATSRKKGLLEMAQGGTLFLDELGEMPLDIQAKILRFLETRKFNRIGGLEEIEVDIRIIAATNKNLEDAIAQKTFRADLYYRLNVVPIHLPPLRERPIDLIELSKYFLEVYNLKFKKNIKGFTDHAFNQMRSYQWPGNIRELKNIIERIVILNDIDYIDVEQLPSEVRDQSTKATKVQREKAVDTPIPEGFSLEEEVADLEKYYILKALEISKDNFSATSKILGISRHALNRRIKKYFEDDLPLKS</sequence>
<dbReference type="SMART" id="SM00448">
    <property type="entry name" value="REC"/>
    <property type="match status" value="1"/>
</dbReference>
<evidence type="ECO:0000313" key="12">
    <source>
        <dbReference type="Proteomes" id="UP000614200"/>
    </source>
</evidence>
<keyword evidence="3" id="KW-0067">ATP-binding</keyword>
<dbReference type="PROSITE" id="PS50110">
    <property type="entry name" value="RESPONSE_REGULATORY"/>
    <property type="match status" value="1"/>
</dbReference>
<dbReference type="InterPro" id="IPR011006">
    <property type="entry name" value="CheY-like_superfamily"/>
</dbReference>
<keyword evidence="5" id="KW-0238">DNA-binding</keyword>
<dbReference type="Pfam" id="PF00158">
    <property type="entry name" value="Sigma54_activat"/>
    <property type="match status" value="1"/>
</dbReference>
<dbReference type="InterPro" id="IPR001789">
    <property type="entry name" value="Sig_transdc_resp-reg_receiver"/>
</dbReference>
<keyword evidence="2" id="KW-0547">Nucleotide-binding</keyword>
<dbReference type="InterPro" id="IPR027417">
    <property type="entry name" value="P-loop_NTPase"/>
</dbReference>
<protein>
    <recommendedName>
        <fullName evidence="1">Stage 0 sporulation protein A homolog</fullName>
    </recommendedName>
</protein>
<keyword evidence="6" id="KW-0804">Transcription</keyword>
<dbReference type="PANTHER" id="PTHR32071">
    <property type="entry name" value="TRANSCRIPTIONAL REGULATORY PROTEIN"/>
    <property type="match status" value="1"/>
</dbReference>
<dbReference type="SUPFAM" id="SSF52172">
    <property type="entry name" value="CheY-like"/>
    <property type="match status" value="1"/>
</dbReference>
<dbReference type="InterPro" id="IPR025944">
    <property type="entry name" value="Sigma_54_int_dom_CS"/>
</dbReference>
<evidence type="ECO:0000256" key="5">
    <source>
        <dbReference type="ARBA" id="ARBA00023125"/>
    </source>
</evidence>